<evidence type="ECO:0000313" key="1">
    <source>
        <dbReference type="EMBL" id="GIY72486.1"/>
    </source>
</evidence>
<organism evidence="1 2">
    <name type="scientific">Caerostris extrusa</name>
    <name type="common">Bark spider</name>
    <name type="synonym">Caerostris bankana</name>
    <dbReference type="NCBI Taxonomy" id="172846"/>
    <lineage>
        <taxon>Eukaryota</taxon>
        <taxon>Metazoa</taxon>
        <taxon>Ecdysozoa</taxon>
        <taxon>Arthropoda</taxon>
        <taxon>Chelicerata</taxon>
        <taxon>Arachnida</taxon>
        <taxon>Araneae</taxon>
        <taxon>Araneomorphae</taxon>
        <taxon>Entelegynae</taxon>
        <taxon>Araneoidea</taxon>
        <taxon>Araneidae</taxon>
        <taxon>Caerostris</taxon>
    </lineage>
</organism>
<name>A0AAV4VPV3_CAEEX</name>
<protein>
    <submittedName>
        <fullName evidence="1">Uncharacterized protein</fullName>
    </submittedName>
</protein>
<dbReference type="AlphaFoldDB" id="A0AAV4VPV3"/>
<dbReference type="EMBL" id="BPLR01014951">
    <property type="protein sequence ID" value="GIY72486.1"/>
    <property type="molecule type" value="Genomic_DNA"/>
</dbReference>
<dbReference type="Proteomes" id="UP001054945">
    <property type="component" value="Unassembled WGS sequence"/>
</dbReference>
<reference evidence="1 2" key="1">
    <citation type="submission" date="2021-06" db="EMBL/GenBank/DDBJ databases">
        <title>Caerostris extrusa draft genome.</title>
        <authorList>
            <person name="Kono N."/>
            <person name="Arakawa K."/>
        </authorList>
    </citation>
    <scope>NUCLEOTIDE SEQUENCE [LARGE SCALE GENOMIC DNA]</scope>
</reference>
<gene>
    <name evidence="1" type="ORF">CEXT_782041</name>
</gene>
<sequence length="123" mass="14073">MFPTRGIIKPHLIKTVDHIQLLSHPSDETMTDRIQFFALKKEEKCFQPGDKQTSSFELQMKTGYQFPVAVPQGRTPPELKQFNKTSLSQLRPFRICDRPPRKTGLPLFQLSVLIPPQNVSGEP</sequence>
<evidence type="ECO:0000313" key="2">
    <source>
        <dbReference type="Proteomes" id="UP001054945"/>
    </source>
</evidence>
<keyword evidence="2" id="KW-1185">Reference proteome</keyword>
<accession>A0AAV4VPV3</accession>
<comment type="caution">
    <text evidence="1">The sequence shown here is derived from an EMBL/GenBank/DDBJ whole genome shotgun (WGS) entry which is preliminary data.</text>
</comment>
<proteinExistence type="predicted"/>